<dbReference type="PROSITE" id="PS50893">
    <property type="entry name" value="ABC_TRANSPORTER_2"/>
    <property type="match status" value="1"/>
</dbReference>
<dbReference type="InterPro" id="IPR003593">
    <property type="entry name" value="AAA+_ATPase"/>
</dbReference>
<dbReference type="Gene3D" id="3.40.50.300">
    <property type="entry name" value="P-loop containing nucleotide triphosphate hydrolases"/>
    <property type="match status" value="1"/>
</dbReference>
<dbReference type="CDD" id="cd03230">
    <property type="entry name" value="ABC_DR_subfamily_A"/>
    <property type="match status" value="1"/>
</dbReference>
<keyword evidence="2" id="KW-0813">Transport</keyword>
<evidence type="ECO:0000256" key="4">
    <source>
        <dbReference type="ARBA" id="ARBA00022840"/>
    </source>
</evidence>
<dbReference type="STRING" id="1156417.Y919_01670"/>
<dbReference type="InterPro" id="IPR050763">
    <property type="entry name" value="ABC_transporter_ATP-binding"/>
</dbReference>
<evidence type="ECO:0000313" key="6">
    <source>
        <dbReference type="EMBL" id="KGG81240.1"/>
    </source>
</evidence>
<evidence type="ECO:0000256" key="2">
    <source>
        <dbReference type="ARBA" id="ARBA00022448"/>
    </source>
</evidence>
<dbReference type="RefSeq" id="WP_035161766.1">
    <property type="nucleotide sequence ID" value="NZ_AZTB01000004.1"/>
</dbReference>
<name>A0A096BJ73_9FIRM</name>
<comment type="similarity">
    <text evidence="1">Belongs to the ABC transporter superfamily.</text>
</comment>
<dbReference type="PANTHER" id="PTHR42711:SF5">
    <property type="entry name" value="ABC TRANSPORTER ATP-BINDING PROTEIN NATA"/>
    <property type="match status" value="1"/>
</dbReference>
<keyword evidence="4" id="KW-0067">ATP-binding</keyword>
<reference evidence="6 7" key="1">
    <citation type="submission" date="2013-12" db="EMBL/GenBank/DDBJ databases">
        <title>Draft genome sequence of Caloranaerobacter sp. H53214.</title>
        <authorList>
            <person name="Jiang L.J."/>
            <person name="Shao Z.Z."/>
            <person name="Long M.N."/>
        </authorList>
    </citation>
    <scope>NUCLEOTIDE SEQUENCE [LARGE SCALE GENOMIC DNA]</scope>
    <source>
        <strain evidence="6 7">H53214</strain>
    </source>
</reference>
<dbReference type="Proteomes" id="UP000029622">
    <property type="component" value="Unassembled WGS sequence"/>
</dbReference>
<feature type="domain" description="ABC transporter" evidence="5">
    <location>
        <begin position="4"/>
        <end position="230"/>
    </location>
</feature>
<dbReference type="EMBL" id="AZTB01000004">
    <property type="protein sequence ID" value="KGG81240.1"/>
    <property type="molecule type" value="Genomic_DNA"/>
</dbReference>
<evidence type="ECO:0000313" key="7">
    <source>
        <dbReference type="Proteomes" id="UP000029622"/>
    </source>
</evidence>
<dbReference type="SUPFAM" id="SSF52540">
    <property type="entry name" value="P-loop containing nucleoside triphosphate hydrolases"/>
    <property type="match status" value="1"/>
</dbReference>
<dbReference type="PANTHER" id="PTHR42711">
    <property type="entry name" value="ABC TRANSPORTER ATP-BINDING PROTEIN"/>
    <property type="match status" value="1"/>
</dbReference>
<evidence type="ECO:0000256" key="1">
    <source>
        <dbReference type="ARBA" id="ARBA00005417"/>
    </source>
</evidence>
<comment type="caution">
    <text evidence="6">The sequence shown here is derived from an EMBL/GenBank/DDBJ whole genome shotgun (WGS) entry which is preliminary data.</text>
</comment>
<evidence type="ECO:0000256" key="3">
    <source>
        <dbReference type="ARBA" id="ARBA00022741"/>
    </source>
</evidence>
<dbReference type="Pfam" id="PF00005">
    <property type="entry name" value="ABC_tran"/>
    <property type="match status" value="1"/>
</dbReference>
<sequence length="237" mass="27083">MKIVKVKNLYKSYGSNKVLKDVSFEIEEGEIVGIVGPNGTGKTTLLEILMTLRKYDEGEVEVLGATLPEKADFVRSQIGVIFQEGGMYAYIKVKEALDLFASFYSLGKDRIDEIVEEFELHQYLNVKFHKLSGGWKQRCLLAIAFLHNPKLIFLDEPTTGLDPKAAQILWNKIKGIKDDNRTILLTTHSMEEIDQYCDRVIILKDGMIVADDNPENLKMKLDKRYFNEVYFSYVEGV</sequence>
<dbReference type="GO" id="GO:0016887">
    <property type="term" value="F:ATP hydrolysis activity"/>
    <property type="evidence" value="ECO:0007669"/>
    <property type="project" value="InterPro"/>
</dbReference>
<keyword evidence="3" id="KW-0547">Nucleotide-binding</keyword>
<dbReference type="SMART" id="SM00382">
    <property type="entry name" value="AAA"/>
    <property type="match status" value="1"/>
</dbReference>
<evidence type="ECO:0000259" key="5">
    <source>
        <dbReference type="PROSITE" id="PS50893"/>
    </source>
</evidence>
<dbReference type="InterPro" id="IPR003439">
    <property type="entry name" value="ABC_transporter-like_ATP-bd"/>
</dbReference>
<proteinExistence type="inferred from homology"/>
<dbReference type="GO" id="GO:0005524">
    <property type="term" value="F:ATP binding"/>
    <property type="evidence" value="ECO:0007669"/>
    <property type="project" value="UniProtKB-KW"/>
</dbReference>
<dbReference type="AlphaFoldDB" id="A0A096BJ73"/>
<dbReference type="InterPro" id="IPR027417">
    <property type="entry name" value="P-loop_NTPase"/>
</dbReference>
<organism evidence="6 7">
    <name type="scientific">Caloranaerobacter azorensis H53214</name>
    <dbReference type="NCBI Taxonomy" id="1156417"/>
    <lineage>
        <taxon>Bacteria</taxon>
        <taxon>Bacillati</taxon>
        <taxon>Bacillota</taxon>
        <taxon>Tissierellia</taxon>
        <taxon>Tissierellales</taxon>
        <taxon>Thermohalobacteraceae</taxon>
        <taxon>Caloranaerobacter</taxon>
    </lineage>
</organism>
<accession>A0A096BJ73</accession>
<gene>
    <name evidence="6" type="ORF">Y919_01670</name>
</gene>
<protein>
    <recommendedName>
        <fullName evidence="5">ABC transporter domain-containing protein</fullName>
    </recommendedName>
</protein>